<feature type="domain" description="[2Fe-2S]-binding" evidence="4">
    <location>
        <begin position="2"/>
        <end position="31"/>
    </location>
</feature>
<dbReference type="Pfam" id="PF01799">
    <property type="entry name" value="Fer2_2"/>
    <property type="match status" value="1"/>
</dbReference>
<dbReference type="InterPro" id="IPR016208">
    <property type="entry name" value="Ald_Oxase/xanthine_DH-like"/>
</dbReference>
<comment type="caution">
    <text evidence="5">The sequence shown here is derived from an EMBL/GenBank/DDBJ whole genome shotgun (WGS) entry which is preliminary data.</text>
</comment>
<reference evidence="5 6" key="1">
    <citation type="journal article" date="2018" name="PLoS ONE">
        <title>The draft genome of Kipferlia bialata reveals reductive genome evolution in fornicate parasites.</title>
        <authorList>
            <person name="Tanifuji G."/>
            <person name="Takabayashi S."/>
            <person name="Kume K."/>
            <person name="Takagi M."/>
            <person name="Nakayama T."/>
            <person name="Kamikawa R."/>
            <person name="Inagaki Y."/>
            <person name="Hashimoto T."/>
        </authorList>
    </citation>
    <scope>NUCLEOTIDE SEQUENCE [LARGE SCALE GENOMIC DNA]</scope>
    <source>
        <strain evidence="5">NY0173</strain>
    </source>
</reference>
<dbReference type="EMBL" id="BDIP01007628">
    <property type="protein sequence ID" value="GIQ91390.1"/>
    <property type="molecule type" value="Genomic_DNA"/>
</dbReference>
<evidence type="ECO:0000313" key="5">
    <source>
        <dbReference type="EMBL" id="GIQ91390.1"/>
    </source>
</evidence>
<gene>
    <name evidence="5" type="ORF">KIPB_014620</name>
</gene>
<feature type="non-terminal residue" evidence="5">
    <location>
        <position position="1"/>
    </location>
</feature>
<feature type="domain" description="Molybdopterin dehydrogenase FAD-binding" evidence="3">
    <location>
        <begin position="94"/>
        <end position="163"/>
    </location>
</feature>
<dbReference type="GO" id="GO:0016491">
    <property type="term" value="F:oxidoreductase activity"/>
    <property type="evidence" value="ECO:0007669"/>
    <property type="project" value="InterPro"/>
</dbReference>
<dbReference type="PANTHER" id="PTHR45444">
    <property type="entry name" value="XANTHINE DEHYDROGENASE"/>
    <property type="match status" value="1"/>
</dbReference>
<dbReference type="OrthoDB" id="8300278at2759"/>
<proteinExistence type="predicted"/>
<accession>A0A9K3DBV2</accession>
<keyword evidence="2" id="KW-0274">FAD</keyword>
<dbReference type="InterPro" id="IPR036318">
    <property type="entry name" value="FAD-bd_PCMH-like_sf"/>
</dbReference>
<dbReference type="InterPro" id="IPR002346">
    <property type="entry name" value="Mopterin_DH_FAD-bd"/>
</dbReference>
<evidence type="ECO:0008006" key="7">
    <source>
        <dbReference type="Google" id="ProtNLM"/>
    </source>
</evidence>
<dbReference type="InterPro" id="IPR036884">
    <property type="entry name" value="2Fe-2S-bd_dom_sf"/>
</dbReference>
<sequence length="185" mass="20120">NNPTPTSYDIEAALDGNLCRCTGMRPISTAVACFASDAEEVVENWSPPEQKWDAEAEEGARPFPEALIGVGVEPVSLLAVRENEVGEEVYRHVYVRPTSLAELSAAHGKYPKARMIGGCTEYSLLEAPMSDLIELKSVREMNEVEYKDTVLTVGGSTTLRTLVSLLSTTEGAKVPCVYMVPHESL</sequence>
<dbReference type="Pfam" id="PF00941">
    <property type="entry name" value="FAD_binding_5"/>
    <property type="match status" value="1"/>
</dbReference>
<dbReference type="PANTHER" id="PTHR45444:SF3">
    <property type="entry name" value="XANTHINE DEHYDROGENASE"/>
    <property type="match status" value="1"/>
</dbReference>
<keyword evidence="1" id="KW-0285">Flavoprotein</keyword>
<keyword evidence="6" id="KW-1185">Reference proteome</keyword>
<dbReference type="SUPFAM" id="SSF56176">
    <property type="entry name" value="FAD-binding/transporter-associated domain-like"/>
    <property type="match status" value="1"/>
</dbReference>
<evidence type="ECO:0000259" key="4">
    <source>
        <dbReference type="Pfam" id="PF01799"/>
    </source>
</evidence>
<dbReference type="AlphaFoldDB" id="A0A9K3DBV2"/>
<dbReference type="GO" id="GO:0005506">
    <property type="term" value="F:iron ion binding"/>
    <property type="evidence" value="ECO:0007669"/>
    <property type="project" value="InterPro"/>
</dbReference>
<dbReference type="InterPro" id="IPR002888">
    <property type="entry name" value="2Fe-2S-bd"/>
</dbReference>
<dbReference type="Gene3D" id="1.10.150.120">
    <property type="entry name" value="[2Fe-2S]-binding domain"/>
    <property type="match status" value="1"/>
</dbReference>
<evidence type="ECO:0000256" key="2">
    <source>
        <dbReference type="ARBA" id="ARBA00022827"/>
    </source>
</evidence>
<protein>
    <recommendedName>
        <fullName evidence="7">[2Fe-2S]-binding domain-containing protein</fullName>
    </recommendedName>
</protein>
<organism evidence="5 6">
    <name type="scientific">Kipferlia bialata</name>
    <dbReference type="NCBI Taxonomy" id="797122"/>
    <lineage>
        <taxon>Eukaryota</taxon>
        <taxon>Metamonada</taxon>
        <taxon>Carpediemonas-like organisms</taxon>
        <taxon>Kipferlia</taxon>
    </lineage>
</organism>
<name>A0A9K3DBV2_9EUKA</name>
<evidence type="ECO:0000259" key="3">
    <source>
        <dbReference type="Pfam" id="PF00941"/>
    </source>
</evidence>
<dbReference type="GO" id="GO:0050660">
    <property type="term" value="F:flavin adenine dinucleotide binding"/>
    <property type="evidence" value="ECO:0007669"/>
    <property type="project" value="InterPro"/>
</dbReference>
<dbReference type="SUPFAM" id="SSF47741">
    <property type="entry name" value="CO dehydrogenase ISP C-domain like"/>
    <property type="match status" value="1"/>
</dbReference>
<evidence type="ECO:0000313" key="6">
    <source>
        <dbReference type="Proteomes" id="UP000265618"/>
    </source>
</evidence>
<evidence type="ECO:0000256" key="1">
    <source>
        <dbReference type="ARBA" id="ARBA00022630"/>
    </source>
</evidence>
<dbReference type="Proteomes" id="UP000265618">
    <property type="component" value="Unassembled WGS sequence"/>
</dbReference>